<evidence type="ECO:0000313" key="6">
    <source>
        <dbReference type="Proteomes" id="UP000321197"/>
    </source>
</evidence>
<name>A0A511R4Q5_9DEIN</name>
<feature type="domain" description="ABC transporter" evidence="4">
    <location>
        <begin position="21"/>
        <end position="255"/>
    </location>
</feature>
<dbReference type="GO" id="GO:0005524">
    <property type="term" value="F:ATP binding"/>
    <property type="evidence" value="ECO:0007669"/>
    <property type="project" value="UniProtKB-KW"/>
</dbReference>
<keyword evidence="1" id="KW-0813">Transport</keyword>
<evidence type="ECO:0000256" key="3">
    <source>
        <dbReference type="ARBA" id="ARBA00022840"/>
    </source>
</evidence>
<dbReference type="CDD" id="cd03230">
    <property type="entry name" value="ABC_DR_subfamily_A"/>
    <property type="match status" value="1"/>
</dbReference>
<dbReference type="SUPFAM" id="SSF52540">
    <property type="entry name" value="P-loop containing nucleoside triphosphate hydrolases"/>
    <property type="match status" value="1"/>
</dbReference>
<accession>A0A511R4Q5</accession>
<dbReference type="Proteomes" id="UP000321197">
    <property type="component" value="Unassembled WGS sequence"/>
</dbReference>
<keyword evidence="2" id="KW-0547">Nucleotide-binding</keyword>
<dbReference type="AlphaFoldDB" id="A0A511R4Q5"/>
<evidence type="ECO:0000256" key="1">
    <source>
        <dbReference type="ARBA" id="ARBA00022448"/>
    </source>
</evidence>
<evidence type="ECO:0000313" key="5">
    <source>
        <dbReference type="EMBL" id="GEM84593.1"/>
    </source>
</evidence>
<dbReference type="InterPro" id="IPR003439">
    <property type="entry name" value="ABC_transporter-like_ATP-bd"/>
</dbReference>
<proteinExistence type="predicted"/>
<gene>
    <name evidence="5" type="ORF">MHY01S_27590</name>
</gene>
<evidence type="ECO:0000259" key="4">
    <source>
        <dbReference type="PROSITE" id="PS50893"/>
    </source>
</evidence>
<dbReference type="InterPro" id="IPR003593">
    <property type="entry name" value="AAA+_ATPase"/>
</dbReference>
<dbReference type="Gene3D" id="3.40.50.300">
    <property type="entry name" value="P-loop containing nucleotide triphosphate hydrolases"/>
    <property type="match status" value="1"/>
</dbReference>
<dbReference type="PROSITE" id="PS50893">
    <property type="entry name" value="ABC_TRANSPORTER_2"/>
    <property type="match status" value="1"/>
</dbReference>
<evidence type="ECO:0000256" key="2">
    <source>
        <dbReference type="ARBA" id="ARBA00022741"/>
    </source>
</evidence>
<reference evidence="5 6" key="1">
    <citation type="submission" date="2019-07" db="EMBL/GenBank/DDBJ databases">
        <title>Whole genome shotgun sequence of Meiothermus hypogaeus NBRC 106114.</title>
        <authorList>
            <person name="Hosoyama A."/>
            <person name="Uohara A."/>
            <person name="Ohji S."/>
            <person name="Ichikawa N."/>
        </authorList>
    </citation>
    <scope>NUCLEOTIDE SEQUENCE [LARGE SCALE GENOMIC DNA]</scope>
    <source>
        <strain evidence="5 6">NBRC 106114</strain>
    </source>
</reference>
<dbReference type="SMART" id="SM00382">
    <property type="entry name" value="AAA"/>
    <property type="match status" value="1"/>
</dbReference>
<comment type="caution">
    <text evidence="5">The sequence shown here is derived from an EMBL/GenBank/DDBJ whole genome shotgun (WGS) entry which is preliminary data.</text>
</comment>
<dbReference type="InterPro" id="IPR027417">
    <property type="entry name" value="P-loop_NTPase"/>
</dbReference>
<dbReference type="InterPro" id="IPR050763">
    <property type="entry name" value="ABC_transporter_ATP-binding"/>
</dbReference>
<organism evidence="5 6">
    <name type="scientific">Meiothermus hypogaeus NBRC 106114</name>
    <dbReference type="NCBI Taxonomy" id="1227553"/>
    <lineage>
        <taxon>Bacteria</taxon>
        <taxon>Thermotogati</taxon>
        <taxon>Deinococcota</taxon>
        <taxon>Deinococci</taxon>
        <taxon>Thermales</taxon>
        <taxon>Thermaceae</taxon>
        <taxon>Meiothermus</taxon>
    </lineage>
</organism>
<dbReference type="PANTHER" id="PTHR42711">
    <property type="entry name" value="ABC TRANSPORTER ATP-BINDING PROTEIN"/>
    <property type="match status" value="1"/>
</dbReference>
<sequence length="333" mass="36384">MIIVIMNIMLSPVVSSSTPVLQATGLRKRYVGKQGPVEAVRGVSLQIDAGEVLAFLGPNGAGKTTTVKMICGLVLPDEGEVRILGENPMQSSRALRHVGAVLEGNRNLYWHLTPIENLEYYGMIRGLPRREARQRGWELLAQLGLGDKVREKTQSLSRGMQQKLALAMALIHRPPLLLLDEPTLGLDVESAIAMKRMVRELARAGQAVLLTTHQLDVAEEVADRVAIIRRGELVAEGPPAALTARFAAGTYVLELAQPLDAVIARRLEELGVAHPEPRKLTLRGDAQLFWQVMEAIRPAEVVAVQRDRATLTETFLQLIKEESDASGTAAAVR</sequence>
<dbReference type="Pfam" id="PF00005">
    <property type="entry name" value="ABC_tran"/>
    <property type="match status" value="1"/>
</dbReference>
<dbReference type="PANTHER" id="PTHR42711:SF16">
    <property type="entry name" value="ABC TRANSPORTER ATP-BINDING PROTEIN"/>
    <property type="match status" value="1"/>
</dbReference>
<dbReference type="GO" id="GO:0016887">
    <property type="term" value="F:ATP hydrolysis activity"/>
    <property type="evidence" value="ECO:0007669"/>
    <property type="project" value="InterPro"/>
</dbReference>
<keyword evidence="3 5" id="KW-0067">ATP-binding</keyword>
<protein>
    <submittedName>
        <fullName evidence="5">ABC transporter ATP-binding protein</fullName>
    </submittedName>
</protein>
<dbReference type="EMBL" id="BJXL01000113">
    <property type="protein sequence ID" value="GEM84593.1"/>
    <property type="molecule type" value="Genomic_DNA"/>
</dbReference>